<accession>A0ABU9DBM4</accession>
<keyword evidence="1" id="KW-0732">Signal</keyword>
<reference evidence="2 3" key="1">
    <citation type="submission" date="2024-04" db="EMBL/GenBank/DDBJ databases">
        <authorList>
            <person name="Abashina T."/>
            <person name="Shaikin A."/>
        </authorList>
    </citation>
    <scope>NUCLEOTIDE SEQUENCE [LARGE SCALE GENOMIC DNA]</scope>
    <source>
        <strain evidence="2 3">AAFK</strain>
    </source>
</reference>
<evidence type="ECO:0000256" key="1">
    <source>
        <dbReference type="SAM" id="SignalP"/>
    </source>
</evidence>
<evidence type="ECO:0000313" key="3">
    <source>
        <dbReference type="Proteomes" id="UP001446205"/>
    </source>
</evidence>
<gene>
    <name evidence="2" type="ORF">WOB96_14300</name>
</gene>
<dbReference type="EMBL" id="JBBPCO010000021">
    <property type="protein sequence ID" value="MEK8090926.1"/>
    <property type="molecule type" value="Genomic_DNA"/>
</dbReference>
<dbReference type="Proteomes" id="UP001446205">
    <property type="component" value="Unassembled WGS sequence"/>
</dbReference>
<comment type="caution">
    <text evidence="2">The sequence shown here is derived from an EMBL/GenBank/DDBJ whole genome shotgun (WGS) entry which is preliminary data.</text>
</comment>
<feature type="non-terminal residue" evidence="2">
    <location>
        <position position="74"/>
    </location>
</feature>
<keyword evidence="3" id="KW-1185">Reference proteome</keyword>
<dbReference type="RefSeq" id="WP_341371982.1">
    <property type="nucleotide sequence ID" value="NZ_JBBPCO010000021.1"/>
</dbReference>
<name>A0ABU9DBM4_9PROT</name>
<evidence type="ECO:0000313" key="2">
    <source>
        <dbReference type="EMBL" id="MEK8090926.1"/>
    </source>
</evidence>
<sequence length="74" mass="7454">MQAKISLIGAFVGALLSGYQVSAQAASGPTSIGFTLPTDPTPVVTSTVGSYQVAQFNSYSLTFGANSGVSCDAF</sequence>
<organism evidence="2 3">
    <name type="scientific">Thermithiobacillus plumbiphilus</name>
    <dbReference type="NCBI Taxonomy" id="1729899"/>
    <lineage>
        <taxon>Bacteria</taxon>
        <taxon>Pseudomonadati</taxon>
        <taxon>Pseudomonadota</taxon>
        <taxon>Acidithiobacillia</taxon>
        <taxon>Acidithiobacillales</taxon>
        <taxon>Thermithiobacillaceae</taxon>
        <taxon>Thermithiobacillus</taxon>
    </lineage>
</organism>
<feature type="chain" id="PRO_5045531114" evidence="1">
    <location>
        <begin position="26"/>
        <end position="74"/>
    </location>
</feature>
<feature type="signal peptide" evidence="1">
    <location>
        <begin position="1"/>
        <end position="25"/>
    </location>
</feature>
<proteinExistence type="predicted"/>
<protein>
    <submittedName>
        <fullName evidence="2">Uncharacterized protein</fullName>
    </submittedName>
</protein>